<feature type="domain" description="RRM" evidence="5">
    <location>
        <begin position="235"/>
        <end position="315"/>
    </location>
</feature>
<evidence type="ECO:0000259" key="5">
    <source>
        <dbReference type="PROSITE" id="PS50102"/>
    </source>
</evidence>
<dbReference type="PROSITE" id="PS50102">
    <property type="entry name" value="RRM"/>
    <property type="match status" value="2"/>
</dbReference>
<feature type="compositionally biased region" description="Gly residues" evidence="4">
    <location>
        <begin position="162"/>
        <end position="187"/>
    </location>
</feature>
<feature type="compositionally biased region" description="Pro residues" evidence="4">
    <location>
        <begin position="361"/>
        <end position="382"/>
    </location>
</feature>
<gene>
    <name evidence="6" type="ORF">ACAT0790_LOCUS1193</name>
</gene>
<dbReference type="Pfam" id="PF00076">
    <property type="entry name" value="RRM_1"/>
    <property type="match status" value="2"/>
</dbReference>
<feature type="region of interest" description="Disordered" evidence="4">
    <location>
        <begin position="306"/>
        <end position="382"/>
    </location>
</feature>
<organism evidence="6">
    <name type="scientific">Alexandrium catenella</name>
    <name type="common">Red tide dinoflagellate</name>
    <name type="synonym">Gonyaulax catenella</name>
    <dbReference type="NCBI Taxonomy" id="2925"/>
    <lineage>
        <taxon>Eukaryota</taxon>
        <taxon>Sar</taxon>
        <taxon>Alveolata</taxon>
        <taxon>Dinophyceae</taxon>
        <taxon>Gonyaulacales</taxon>
        <taxon>Pyrocystaceae</taxon>
        <taxon>Alexandrium</taxon>
    </lineage>
</organism>
<keyword evidence="1" id="KW-0677">Repeat</keyword>
<dbReference type="InterPro" id="IPR002343">
    <property type="entry name" value="Hud_Sxl_RNA"/>
</dbReference>
<sequence length="382" mass="38824">MAQVSFAPPRFDWGKRPGARTLCRSPMAKVFVADLPPHFNDATTQQVFNAYGTISSLRMMPLRKEGDKAACIIDFADAGEAEWIVTNLNGNIAEGLTEPVVVRFANSTKGKAKGDGKGWGKAAGQDAGYGVSAGAATTGSNGSWGADGAASGSTWSGSGDWNAGGSGSWGGQEDGSGYGKSGKGQSWGGKNASAPYDGKGGGKKGGKDPHGARALVDAVADSGAQGDTSLRPEDQCVYIRGLPSDTTDLDLYKLFAVFGAIPHRGVKAMKNQDGTCTSVGFVDFTTPEAAQAAISALKDYPMPDGNSLFLKTKNPHGSGKGGGKGKQQGWQGDDGGKGKSWQPPPPPGPAPAQGAARAALPPAPPPPVRPSATTPPAPALAA</sequence>
<feature type="domain" description="RRM" evidence="5">
    <location>
        <begin position="28"/>
        <end position="107"/>
    </location>
</feature>
<dbReference type="SUPFAM" id="SSF54928">
    <property type="entry name" value="RNA-binding domain, RBD"/>
    <property type="match status" value="2"/>
</dbReference>
<dbReference type="AlphaFoldDB" id="A0A7S1KW41"/>
<accession>A0A7S1KW41</accession>
<dbReference type="Gene3D" id="3.30.70.330">
    <property type="match status" value="2"/>
</dbReference>
<keyword evidence="2 3" id="KW-0694">RNA-binding</keyword>
<dbReference type="InterPro" id="IPR000504">
    <property type="entry name" value="RRM_dom"/>
</dbReference>
<feature type="compositionally biased region" description="Low complexity" evidence="4">
    <location>
        <begin position="139"/>
        <end position="161"/>
    </location>
</feature>
<feature type="compositionally biased region" description="Low complexity" evidence="4">
    <location>
        <begin position="351"/>
        <end position="360"/>
    </location>
</feature>
<dbReference type="InterPro" id="IPR012677">
    <property type="entry name" value="Nucleotide-bd_a/b_plait_sf"/>
</dbReference>
<protein>
    <recommendedName>
        <fullName evidence="5">RRM domain-containing protein</fullName>
    </recommendedName>
</protein>
<dbReference type="GO" id="GO:1990904">
    <property type="term" value="C:ribonucleoprotein complex"/>
    <property type="evidence" value="ECO:0007669"/>
    <property type="project" value="InterPro"/>
</dbReference>
<dbReference type="InterPro" id="IPR035979">
    <property type="entry name" value="RBD_domain_sf"/>
</dbReference>
<evidence type="ECO:0000256" key="1">
    <source>
        <dbReference type="ARBA" id="ARBA00022737"/>
    </source>
</evidence>
<evidence type="ECO:0000256" key="2">
    <source>
        <dbReference type="ARBA" id="ARBA00022884"/>
    </source>
</evidence>
<dbReference type="PANTHER" id="PTHR24012">
    <property type="entry name" value="RNA BINDING PROTEIN"/>
    <property type="match status" value="1"/>
</dbReference>
<evidence type="ECO:0000313" key="6">
    <source>
        <dbReference type="EMBL" id="CAD9087680.1"/>
    </source>
</evidence>
<evidence type="ECO:0000256" key="3">
    <source>
        <dbReference type="PROSITE-ProRule" id="PRU00176"/>
    </source>
</evidence>
<dbReference type="SMART" id="SM00360">
    <property type="entry name" value="RRM"/>
    <property type="match status" value="2"/>
</dbReference>
<evidence type="ECO:0000256" key="4">
    <source>
        <dbReference type="SAM" id="MobiDB-lite"/>
    </source>
</evidence>
<dbReference type="PRINTS" id="PR00961">
    <property type="entry name" value="HUDSXLRNA"/>
</dbReference>
<feature type="region of interest" description="Disordered" evidence="4">
    <location>
        <begin position="138"/>
        <end position="211"/>
    </location>
</feature>
<reference evidence="6" key="1">
    <citation type="submission" date="2021-01" db="EMBL/GenBank/DDBJ databases">
        <authorList>
            <person name="Corre E."/>
            <person name="Pelletier E."/>
            <person name="Niang G."/>
            <person name="Scheremetjew M."/>
            <person name="Finn R."/>
            <person name="Kale V."/>
            <person name="Holt S."/>
            <person name="Cochrane G."/>
            <person name="Meng A."/>
            <person name="Brown T."/>
            <person name="Cohen L."/>
        </authorList>
    </citation>
    <scope>NUCLEOTIDE SEQUENCE</scope>
    <source>
        <strain evidence="6">OF101</strain>
    </source>
</reference>
<proteinExistence type="predicted"/>
<dbReference type="GO" id="GO:0003723">
    <property type="term" value="F:RNA binding"/>
    <property type="evidence" value="ECO:0007669"/>
    <property type="project" value="UniProtKB-UniRule"/>
</dbReference>
<name>A0A7S1KW41_ALECA</name>
<dbReference type="EMBL" id="HBGE01001947">
    <property type="protein sequence ID" value="CAD9087680.1"/>
    <property type="molecule type" value="Transcribed_RNA"/>
</dbReference>